<dbReference type="InterPro" id="IPR025332">
    <property type="entry name" value="DUF4238"/>
</dbReference>
<name>A0AAJ4TJL6_PRORE</name>
<evidence type="ECO:0000313" key="2">
    <source>
        <dbReference type="Proteomes" id="UP000682358"/>
    </source>
</evidence>
<dbReference type="EMBL" id="CP076405">
    <property type="protein sequence ID" value="QWQ22040.1"/>
    <property type="molecule type" value="Genomic_DNA"/>
</dbReference>
<dbReference type="RefSeq" id="WP_140172279.1">
    <property type="nucleotide sequence ID" value="NZ_CP076405.1"/>
</dbReference>
<dbReference type="Proteomes" id="UP000682358">
    <property type="component" value="Chromosome"/>
</dbReference>
<organism evidence="1 2">
    <name type="scientific">Providencia rettgeri</name>
    <dbReference type="NCBI Taxonomy" id="587"/>
    <lineage>
        <taxon>Bacteria</taxon>
        <taxon>Pseudomonadati</taxon>
        <taxon>Pseudomonadota</taxon>
        <taxon>Gammaproteobacteria</taxon>
        <taxon>Enterobacterales</taxon>
        <taxon>Morganellaceae</taxon>
        <taxon>Providencia</taxon>
    </lineage>
</organism>
<reference evidence="1" key="1">
    <citation type="submission" date="2021-06" db="EMBL/GenBank/DDBJ databases">
        <title>Emergence of genetically related NDM-1-producing Providencia rettgeri strains in Argentina.</title>
        <authorList>
            <person name="Pasteran F."/>
            <person name="Meo A."/>
            <person name="Gomez S."/>
            <person name="Derdoy L."/>
            <person name="Albronoz E."/>
            <person name="Faccone D."/>
            <person name="Guerriero L."/>
            <person name="Archuby D."/>
            <person name="Tarzia A."/>
            <person name="Lopez M."/>
            <person name="Corso A."/>
        </authorList>
    </citation>
    <scope>NUCLEOTIDE SEQUENCE</scope>
    <source>
        <strain evidence="1">PreM15628</strain>
    </source>
</reference>
<dbReference type="AlphaFoldDB" id="A0AAJ4TJL6"/>
<proteinExistence type="predicted"/>
<evidence type="ECO:0000313" key="1">
    <source>
        <dbReference type="EMBL" id="QWQ22040.1"/>
    </source>
</evidence>
<sequence>MSGRMQHYIPQSFLRGFSLDQKSQQTYVYNKNKSYISNINRIAVQRDFYSIPSLNGEETLDDKITNYESNRLGVLLGNLRLSEVGSSIDPYIAAEVIAHLSPRSKSIRSMFGNATNQLIVGISDIFSNKEAVLSVMELNDPLPNKTWRDRFSSLLNDDLELKKLIDFVMSKTNIPKTTLEKIGYMLIKENILGDTLPVNELAKYVLSILINNIDKTIESAHKKFLNSEIIVEPRKQSLVEFTWFISSAQGEGAIMPDCIAIALDEEGVYLPYIMASGTSIIVMPLTSEKILIGLKSIDSIPDLSNFNNEASACCSEFFISSSSNHAYLSENIGNRWKTKSDFIVHDSLNELLNKNQTKNEVISDLNSIPSVSFQLNFTNWSTDFDIQSINKVIKTIIHSMCHSLNLNVLDAITFTSNFEKSLSEIDRGFKLNDIYEGTPDYIAQGVAALLVIKDGKPKVHLVLHQEYALSLIEDNSDNTEIALHFLVAGLAIVHITDKIEKILPNLLMEPFKTFNHSAVLHCALRKAVRAYQYSYISANFGSAEIIEEEYYNYFITTFDVSQSNILKAKEEYKVDRDSNKFLCSLINDVGNILTCTARVVGHLQGAKGIFIPPEKSLIETVILSHQLTGWVNAFASDLHTFWNIELWSKDDFYALNIHVERLLWPHHIFLFPTDDNIDTTILSL</sequence>
<protein>
    <submittedName>
        <fullName evidence="1">DUF4238 domain-containing protein</fullName>
    </submittedName>
</protein>
<dbReference type="Pfam" id="PF14022">
    <property type="entry name" value="DUF4238"/>
    <property type="match status" value="1"/>
</dbReference>
<accession>A0AAJ4TJL6</accession>
<gene>
    <name evidence="1" type="ORF">KOF27_06855</name>
</gene>